<dbReference type="AlphaFoldDB" id="A0A1D9QJM2"/>
<protein>
    <submittedName>
        <fullName evidence="2">Uncharacterized protein</fullName>
    </submittedName>
</protein>
<dbReference type="EMBL" id="CP017827">
    <property type="protein sequence ID" value="APA15128.1"/>
    <property type="molecule type" value="Genomic_DNA"/>
</dbReference>
<organism evidence="2 3">
    <name type="scientific">Sclerotinia sclerotiorum (strain ATCC 18683 / 1980 / Ss-1)</name>
    <name type="common">White mold</name>
    <name type="synonym">Whetzelinia sclerotiorum</name>
    <dbReference type="NCBI Taxonomy" id="665079"/>
    <lineage>
        <taxon>Eukaryota</taxon>
        <taxon>Fungi</taxon>
        <taxon>Dikarya</taxon>
        <taxon>Ascomycota</taxon>
        <taxon>Pezizomycotina</taxon>
        <taxon>Leotiomycetes</taxon>
        <taxon>Helotiales</taxon>
        <taxon>Sclerotiniaceae</taxon>
        <taxon>Sclerotinia</taxon>
    </lineage>
</organism>
<dbReference type="VEuPathDB" id="FungiDB:sscle_14g098980"/>
<evidence type="ECO:0000313" key="3">
    <source>
        <dbReference type="Proteomes" id="UP000177798"/>
    </source>
</evidence>
<name>A0A1D9QJM2_SCLS1</name>
<dbReference type="InterPro" id="IPR053710">
    <property type="entry name" value="Arylamine_NAT_domain_sf"/>
</dbReference>
<dbReference type="PANTHER" id="PTHR11786:SF0">
    <property type="entry name" value="ARYLAMINE N-ACETYLTRANSFERASE 4-RELATED"/>
    <property type="match status" value="1"/>
</dbReference>
<dbReference type="Gene3D" id="3.30.2140.20">
    <property type="match status" value="1"/>
</dbReference>
<dbReference type="OrthoDB" id="10260017at2759"/>
<dbReference type="PANTHER" id="PTHR11786">
    <property type="entry name" value="N-HYDROXYARYLAMINE O-ACETYLTRANSFERASE"/>
    <property type="match status" value="1"/>
</dbReference>
<dbReference type="InterPro" id="IPR001447">
    <property type="entry name" value="Arylamine_N-AcTrfase"/>
</dbReference>
<dbReference type="InterPro" id="IPR038765">
    <property type="entry name" value="Papain-like_cys_pep_sf"/>
</dbReference>
<dbReference type="SUPFAM" id="SSF54001">
    <property type="entry name" value="Cysteine proteinases"/>
    <property type="match status" value="1"/>
</dbReference>
<evidence type="ECO:0000256" key="1">
    <source>
        <dbReference type="ARBA" id="ARBA00006547"/>
    </source>
</evidence>
<reference evidence="3" key="1">
    <citation type="journal article" date="2017" name="Genome Biol. Evol.">
        <title>The complete genome sequence of the phytopathogenic fungus Sclerotinia sclerotiorum reveals insights into the genome architecture of broad host range pathogens.</title>
        <authorList>
            <person name="Derbyshire M."/>
            <person name="Denton-Giles M."/>
            <person name="Hegedus D."/>
            <person name="Seifbarghy S."/>
            <person name="Rollins J."/>
            <person name="van Kan J."/>
            <person name="Seidl M.F."/>
            <person name="Faino L."/>
            <person name="Mbengue M."/>
            <person name="Navaud O."/>
            <person name="Raffaele S."/>
            <person name="Hammond-Kosack K."/>
            <person name="Heard S."/>
            <person name="Oliver R."/>
        </authorList>
    </citation>
    <scope>NUCLEOTIDE SEQUENCE [LARGE SCALE GENOMIC DNA]</scope>
    <source>
        <strain evidence="3">ATCC 18683 / 1980 / Ss-1</strain>
    </source>
</reference>
<accession>A0A1D9QJM2</accession>
<evidence type="ECO:0000313" key="2">
    <source>
        <dbReference type="EMBL" id="APA15128.1"/>
    </source>
</evidence>
<gene>
    <name evidence="2" type="ORF">sscle_14g098980</name>
</gene>
<proteinExistence type="inferred from homology"/>
<dbReference type="Proteomes" id="UP000177798">
    <property type="component" value="Chromosome 14"/>
</dbReference>
<dbReference type="Pfam" id="PF00797">
    <property type="entry name" value="Acetyltransf_2"/>
    <property type="match status" value="1"/>
</dbReference>
<dbReference type="GO" id="GO:0016407">
    <property type="term" value="F:acetyltransferase activity"/>
    <property type="evidence" value="ECO:0007669"/>
    <property type="project" value="InterPro"/>
</dbReference>
<comment type="similarity">
    <text evidence="1">Belongs to the arylamine N-acetyltransferase family.</text>
</comment>
<sequence>MTSAYTPSQIALYETYISLPPKYHFQNNPPLTLSYLTSLHIHQISRIPYENLQLHYSPTHSVSLDPQKLFTKIVINARGRGGYCLEGSTFFNHILRALGFQVYTAGVRIRRRSTEDGVPCGDYIGWFHIINIVTLPTSQKYMIDIAFGGDGATKPLPLISGHSTHNLGTQEIRLIYETIPQQIDQSKPLWIYQYRNSCEKEWNSFYAFSEHEFLDVDWEMVNFYVSGYMGEGNFQTRNVLVVGFLRGRDEGEGGGEGDREGGEEVIIGKRMLVNGVLKENLGGKTRVVRVCENEEERVRVLREVFGIVLLDEEIAGIRGRCVELRGERDGDGSGVVGERKK</sequence>